<gene>
    <name evidence="4" type="ORF">KGA66_28465</name>
</gene>
<dbReference type="AlphaFoldDB" id="A0A8J7WR44"/>
<dbReference type="InterPro" id="IPR004291">
    <property type="entry name" value="Transposase_IS66_central"/>
</dbReference>
<dbReference type="EMBL" id="JAGSXH010000252">
    <property type="protein sequence ID" value="MBS2967001.1"/>
    <property type="molecule type" value="Genomic_DNA"/>
</dbReference>
<evidence type="ECO:0000256" key="1">
    <source>
        <dbReference type="SAM" id="MobiDB-lite"/>
    </source>
</evidence>
<evidence type="ECO:0000259" key="3">
    <source>
        <dbReference type="Pfam" id="PF20042"/>
    </source>
</evidence>
<name>A0A8J7WR44_9ACTN</name>
<organism evidence="4 5">
    <name type="scientific">Actinocrinis puniceicyclus</name>
    <dbReference type="NCBI Taxonomy" id="977794"/>
    <lineage>
        <taxon>Bacteria</taxon>
        <taxon>Bacillati</taxon>
        <taxon>Actinomycetota</taxon>
        <taxon>Actinomycetes</taxon>
        <taxon>Catenulisporales</taxon>
        <taxon>Actinospicaceae</taxon>
        <taxon>Actinocrinis</taxon>
    </lineage>
</organism>
<feature type="compositionally biased region" description="Low complexity" evidence="1">
    <location>
        <begin position="40"/>
        <end position="53"/>
    </location>
</feature>
<dbReference type="InterPro" id="IPR045618">
    <property type="entry name" value="DUF6444"/>
</dbReference>
<evidence type="ECO:0000259" key="2">
    <source>
        <dbReference type="Pfam" id="PF03050"/>
    </source>
</evidence>
<dbReference type="PANTHER" id="PTHR33678:SF1">
    <property type="entry name" value="BLL1576 PROTEIN"/>
    <property type="match status" value="1"/>
</dbReference>
<dbReference type="InterPro" id="IPR052344">
    <property type="entry name" value="Transposase-related"/>
</dbReference>
<dbReference type="Pfam" id="PF20042">
    <property type="entry name" value="DUF6444"/>
    <property type="match status" value="1"/>
</dbReference>
<comment type="caution">
    <text evidence="4">The sequence shown here is derived from an EMBL/GenBank/DDBJ whole genome shotgun (WGS) entry which is preliminary data.</text>
</comment>
<dbReference type="RefSeq" id="WP_211472617.1">
    <property type="nucleotide sequence ID" value="NZ_JAGSXH010000252.1"/>
</dbReference>
<sequence length="469" mass="50574">MPVAPKPSYEELVALVVAQQEQITLLTARIAELEAALKQNSKNSSKPPSSDSPFVKPASLRKKGARRPGRPGGQPGATLEQVADPRYTVQYEPELCHSCGSGLAGAVEVGRERRRVFDLSELALEVTEHQLIARRCGCGQVCTAVAPVGVAAPVQYGARVAAVVVGLWHGQFLARERVAAVMGEVFGAPMAPGTVASMATRCAAALVGFEDAVRERLVEAEAVNFDETGFRVEAGLAWVHSASTDRYSLLMVHPKRGTVAMDAIGVLPVFTGIAQHDAWAPYDTYACDHALCGAHVLRELVAVAESGTTGRAGSTAMAMQAIDTLCDLKDLVEQARAAGSEPDPAQVATLRHRLRSAALIGVTATAARENKLMGKHNALFTRLRDRFEDYLRFTTDPRVAFDNNAAEREIRMCKLRIKVSGSMRSMRGAQEFCRIRSYLQTTKKHGVGWLAALTDAMRGIPWMPDEATA</sequence>
<feature type="compositionally biased region" description="Basic residues" evidence="1">
    <location>
        <begin position="59"/>
        <end position="69"/>
    </location>
</feature>
<dbReference type="Proteomes" id="UP000677913">
    <property type="component" value="Unassembled WGS sequence"/>
</dbReference>
<reference evidence="4" key="1">
    <citation type="submission" date="2021-04" db="EMBL/GenBank/DDBJ databases">
        <title>Genome based classification of Actinospica acidithermotolerans sp. nov., an actinobacterium isolated from an Indonesian hot spring.</title>
        <authorList>
            <person name="Kusuma A.B."/>
            <person name="Putra K.E."/>
            <person name="Nafisah S."/>
            <person name="Loh J."/>
            <person name="Nouioui I."/>
            <person name="Goodfellow M."/>
        </authorList>
    </citation>
    <scope>NUCLEOTIDE SEQUENCE</scope>
    <source>
        <strain evidence="4">DSM 45618</strain>
    </source>
</reference>
<evidence type="ECO:0000313" key="4">
    <source>
        <dbReference type="EMBL" id="MBS2967001.1"/>
    </source>
</evidence>
<evidence type="ECO:0000313" key="5">
    <source>
        <dbReference type="Proteomes" id="UP000677913"/>
    </source>
</evidence>
<feature type="domain" description="Transposase IS66 central" evidence="2">
    <location>
        <begin position="155"/>
        <end position="430"/>
    </location>
</feature>
<keyword evidence="5" id="KW-1185">Reference proteome</keyword>
<feature type="region of interest" description="Disordered" evidence="1">
    <location>
        <begin position="39"/>
        <end position="82"/>
    </location>
</feature>
<accession>A0A8J7WR44</accession>
<protein>
    <submittedName>
        <fullName evidence="4">IS66 family transposase</fullName>
    </submittedName>
</protein>
<feature type="domain" description="DUF6444" evidence="3">
    <location>
        <begin position="12"/>
        <end position="76"/>
    </location>
</feature>
<dbReference type="NCBIfam" id="NF033517">
    <property type="entry name" value="transpos_IS66"/>
    <property type="match status" value="1"/>
</dbReference>
<dbReference type="PANTHER" id="PTHR33678">
    <property type="entry name" value="BLL1576 PROTEIN"/>
    <property type="match status" value="1"/>
</dbReference>
<dbReference type="Pfam" id="PF03050">
    <property type="entry name" value="DDE_Tnp_IS66"/>
    <property type="match status" value="1"/>
</dbReference>
<proteinExistence type="predicted"/>